<reference evidence="2 3" key="1">
    <citation type="submission" date="2021-06" db="EMBL/GenBank/DDBJ databases">
        <title>Caerostris extrusa draft genome.</title>
        <authorList>
            <person name="Kono N."/>
            <person name="Arakawa K."/>
        </authorList>
    </citation>
    <scope>NUCLEOTIDE SEQUENCE [LARGE SCALE GENOMIC DNA]</scope>
</reference>
<dbReference type="AlphaFoldDB" id="A0AAV4NVA4"/>
<sequence length="81" mass="8957">MPVSSLLRRKKCENIACRPNHPGHLLQESPVRFADYGQRVLSAGCGHFPYIIVLLLALFLAGRSDSLCDPGSIERKSFSCL</sequence>
<gene>
    <name evidence="2" type="ORF">CEXT_520791</name>
</gene>
<accession>A0AAV4NVA4</accession>
<dbReference type="Proteomes" id="UP001054945">
    <property type="component" value="Unassembled WGS sequence"/>
</dbReference>
<keyword evidence="1" id="KW-0812">Transmembrane</keyword>
<name>A0AAV4NVA4_CAEEX</name>
<feature type="transmembrane region" description="Helical" evidence="1">
    <location>
        <begin position="40"/>
        <end position="61"/>
    </location>
</feature>
<keyword evidence="3" id="KW-1185">Reference proteome</keyword>
<evidence type="ECO:0000313" key="3">
    <source>
        <dbReference type="Proteomes" id="UP001054945"/>
    </source>
</evidence>
<proteinExistence type="predicted"/>
<evidence type="ECO:0000313" key="2">
    <source>
        <dbReference type="EMBL" id="GIX88696.1"/>
    </source>
</evidence>
<keyword evidence="1" id="KW-1133">Transmembrane helix</keyword>
<protein>
    <submittedName>
        <fullName evidence="2">Uncharacterized protein</fullName>
    </submittedName>
</protein>
<keyword evidence="1" id="KW-0472">Membrane</keyword>
<evidence type="ECO:0000256" key="1">
    <source>
        <dbReference type="SAM" id="Phobius"/>
    </source>
</evidence>
<comment type="caution">
    <text evidence="2">The sequence shown here is derived from an EMBL/GenBank/DDBJ whole genome shotgun (WGS) entry which is preliminary data.</text>
</comment>
<organism evidence="2 3">
    <name type="scientific">Caerostris extrusa</name>
    <name type="common">Bark spider</name>
    <name type="synonym">Caerostris bankana</name>
    <dbReference type="NCBI Taxonomy" id="172846"/>
    <lineage>
        <taxon>Eukaryota</taxon>
        <taxon>Metazoa</taxon>
        <taxon>Ecdysozoa</taxon>
        <taxon>Arthropoda</taxon>
        <taxon>Chelicerata</taxon>
        <taxon>Arachnida</taxon>
        <taxon>Araneae</taxon>
        <taxon>Araneomorphae</taxon>
        <taxon>Entelegynae</taxon>
        <taxon>Araneoidea</taxon>
        <taxon>Araneidae</taxon>
        <taxon>Caerostris</taxon>
    </lineage>
</organism>
<dbReference type="EMBL" id="BPLR01003793">
    <property type="protein sequence ID" value="GIX88696.1"/>
    <property type="molecule type" value="Genomic_DNA"/>
</dbReference>